<dbReference type="InParanoid" id="A0A1B7N095"/>
<evidence type="ECO:0000313" key="3">
    <source>
        <dbReference type="Proteomes" id="UP000092154"/>
    </source>
</evidence>
<accession>A0A1B7N095</accession>
<name>A0A1B7N095_9AGAM</name>
<evidence type="ECO:0000256" key="1">
    <source>
        <dbReference type="SAM" id="MobiDB-lite"/>
    </source>
</evidence>
<keyword evidence="3" id="KW-1185">Reference proteome</keyword>
<gene>
    <name evidence="2" type="ORF">K503DRAFT_818209</name>
</gene>
<dbReference type="EMBL" id="KV448304">
    <property type="protein sequence ID" value="OAX38267.1"/>
    <property type="molecule type" value="Genomic_DNA"/>
</dbReference>
<proteinExistence type="predicted"/>
<dbReference type="Proteomes" id="UP000092154">
    <property type="component" value="Unassembled WGS sequence"/>
</dbReference>
<dbReference type="STRING" id="1314800.A0A1B7N095"/>
<protein>
    <submittedName>
        <fullName evidence="2">Uncharacterized protein</fullName>
    </submittedName>
</protein>
<feature type="compositionally biased region" description="Basic and acidic residues" evidence="1">
    <location>
        <begin position="33"/>
        <end position="45"/>
    </location>
</feature>
<sequence length="215" mass="24358">MSNNGEETQTISMPSEEQTQDRASKRGRNSRRKDKETETRRENRESANFQEAKVEGVKSGNGSETEDDEQRIVKRAKNPLMLASSPGVDNDPWHLPLYRRISERPISSLRTSPLIQNPLSKAFCPLPDVHHLRLANGSMSFDGKLDPKQTHIIDDKVELAFRVTKSCGSIKSSSDHNTTFNMYIEATGFVFPQRAREFARYHTDIHGEGDIMVRG</sequence>
<dbReference type="OrthoDB" id="2355984at2759"/>
<feature type="compositionally biased region" description="Polar residues" evidence="1">
    <location>
        <begin position="1"/>
        <end position="17"/>
    </location>
</feature>
<reference evidence="2 3" key="1">
    <citation type="submission" date="2016-06" db="EMBL/GenBank/DDBJ databases">
        <title>Comparative genomics of the ectomycorrhizal sister species Rhizopogon vinicolor and Rhizopogon vesiculosus (Basidiomycota: Boletales) reveals a divergence of the mating type B locus.</title>
        <authorList>
            <consortium name="DOE Joint Genome Institute"/>
            <person name="Mujic A.B."/>
            <person name="Kuo A."/>
            <person name="Tritt A."/>
            <person name="Lipzen A."/>
            <person name="Chen C."/>
            <person name="Johnson J."/>
            <person name="Sharma A."/>
            <person name="Barry K."/>
            <person name="Grigoriev I.V."/>
            <person name="Spatafora J.W."/>
        </authorList>
    </citation>
    <scope>NUCLEOTIDE SEQUENCE [LARGE SCALE GENOMIC DNA]</scope>
    <source>
        <strain evidence="2 3">AM-OR11-026</strain>
    </source>
</reference>
<evidence type="ECO:0000313" key="2">
    <source>
        <dbReference type="EMBL" id="OAX38267.1"/>
    </source>
</evidence>
<dbReference type="AlphaFoldDB" id="A0A1B7N095"/>
<feature type="region of interest" description="Disordered" evidence="1">
    <location>
        <begin position="1"/>
        <end position="69"/>
    </location>
</feature>
<organism evidence="2 3">
    <name type="scientific">Rhizopogon vinicolor AM-OR11-026</name>
    <dbReference type="NCBI Taxonomy" id="1314800"/>
    <lineage>
        <taxon>Eukaryota</taxon>
        <taxon>Fungi</taxon>
        <taxon>Dikarya</taxon>
        <taxon>Basidiomycota</taxon>
        <taxon>Agaricomycotina</taxon>
        <taxon>Agaricomycetes</taxon>
        <taxon>Agaricomycetidae</taxon>
        <taxon>Boletales</taxon>
        <taxon>Suillineae</taxon>
        <taxon>Rhizopogonaceae</taxon>
        <taxon>Rhizopogon</taxon>
    </lineage>
</organism>